<feature type="transmembrane region" description="Helical" evidence="2">
    <location>
        <begin position="45"/>
        <end position="66"/>
    </location>
</feature>
<name>A0AA88DX44_FICCA</name>
<reference evidence="3" key="1">
    <citation type="submission" date="2023-07" db="EMBL/GenBank/DDBJ databases">
        <title>draft genome sequence of fig (Ficus carica).</title>
        <authorList>
            <person name="Takahashi T."/>
            <person name="Nishimura K."/>
        </authorList>
    </citation>
    <scope>NUCLEOTIDE SEQUENCE</scope>
</reference>
<evidence type="ECO:0000256" key="2">
    <source>
        <dbReference type="SAM" id="Phobius"/>
    </source>
</evidence>
<keyword evidence="2" id="KW-0472">Membrane</keyword>
<accession>A0AA88DX44</accession>
<gene>
    <name evidence="3" type="ORF">TIFTF001_032679</name>
</gene>
<dbReference type="Gramene" id="FCD_00022774-RA">
    <property type="protein sequence ID" value="FCD_00022774-RA:cds"/>
    <property type="gene ID" value="FCD_00022774"/>
</dbReference>
<keyword evidence="2" id="KW-0812">Transmembrane</keyword>
<keyword evidence="2" id="KW-1133">Transmembrane helix</keyword>
<proteinExistence type="predicted"/>
<evidence type="ECO:0000256" key="1">
    <source>
        <dbReference type="SAM" id="MobiDB-lite"/>
    </source>
</evidence>
<evidence type="ECO:0000313" key="4">
    <source>
        <dbReference type="Proteomes" id="UP001187192"/>
    </source>
</evidence>
<keyword evidence="4" id="KW-1185">Reference proteome</keyword>
<sequence length="167" mass="19386">MEDEISRNGSQGTALFGGHKSWKQREESFRLKPAMKDSKENGISFIHWTLLLCFSMNWLIGVYFVFSLKSIVDLLKMGMQKCLLQILQTVGGKTRIWKLRFEFCNLCGFIFMESTGIQRNADVQKAPYHTGTYCNESKGLFEFFMFLNCEYTPQFVLHPHMGNILLE</sequence>
<dbReference type="Proteomes" id="UP001187192">
    <property type="component" value="Unassembled WGS sequence"/>
</dbReference>
<feature type="region of interest" description="Disordered" evidence="1">
    <location>
        <begin position="1"/>
        <end position="21"/>
    </location>
</feature>
<dbReference type="AlphaFoldDB" id="A0AA88DX44"/>
<evidence type="ECO:0000313" key="3">
    <source>
        <dbReference type="EMBL" id="GMN63600.1"/>
    </source>
</evidence>
<comment type="caution">
    <text evidence="3">The sequence shown here is derived from an EMBL/GenBank/DDBJ whole genome shotgun (WGS) entry which is preliminary data.</text>
</comment>
<organism evidence="3 4">
    <name type="scientific">Ficus carica</name>
    <name type="common">Common fig</name>
    <dbReference type="NCBI Taxonomy" id="3494"/>
    <lineage>
        <taxon>Eukaryota</taxon>
        <taxon>Viridiplantae</taxon>
        <taxon>Streptophyta</taxon>
        <taxon>Embryophyta</taxon>
        <taxon>Tracheophyta</taxon>
        <taxon>Spermatophyta</taxon>
        <taxon>Magnoliopsida</taxon>
        <taxon>eudicotyledons</taxon>
        <taxon>Gunneridae</taxon>
        <taxon>Pentapetalae</taxon>
        <taxon>rosids</taxon>
        <taxon>fabids</taxon>
        <taxon>Rosales</taxon>
        <taxon>Moraceae</taxon>
        <taxon>Ficeae</taxon>
        <taxon>Ficus</taxon>
    </lineage>
</organism>
<dbReference type="EMBL" id="BTGU01000154">
    <property type="protein sequence ID" value="GMN63600.1"/>
    <property type="molecule type" value="Genomic_DNA"/>
</dbReference>
<protein>
    <submittedName>
        <fullName evidence="3">Uncharacterized protein</fullName>
    </submittedName>
</protein>